<evidence type="ECO:0000313" key="2">
    <source>
        <dbReference type="Proteomes" id="UP000216947"/>
    </source>
</evidence>
<dbReference type="RefSeq" id="WP_094797576.1">
    <property type="nucleotide sequence ID" value="NZ_NEVK01000008.1"/>
</dbReference>
<proteinExistence type="predicted"/>
<dbReference type="Gene3D" id="3.40.50.11190">
    <property type="match status" value="1"/>
</dbReference>
<dbReference type="PANTHER" id="PTHR21485">
    <property type="entry name" value="HAD SUPERFAMILY MEMBERS CMAS AND KDSC"/>
    <property type="match status" value="1"/>
</dbReference>
<dbReference type="Pfam" id="PF02348">
    <property type="entry name" value="CTP_transf_3"/>
    <property type="match status" value="1"/>
</dbReference>
<evidence type="ECO:0008006" key="3">
    <source>
        <dbReference type="Google" id="ProtNLM"/>
    </source>
</evidence>
<reference evidence="2" key="1">
    <citation type="submission" date="2017-05" db="EMBL/GenBank/DDBJ databases">
        <title>Complete and WGS of Bordetella genogroups.</title>
        <authorList>
            <person name="Spilker T."/>
            <person name="Lipuma J."/>
        </authorList>
    </citation>
    <scope>NUCLEOTIDE SEQUENCE [LARGE SCALE GENOMIC DNA]</scope>
    <source>
        <strain evidence="2">AU18089</strain>
    </source>
</reference>
<dbReference type="Proteomes" id="UP000216947">
    <property type="component" value="Unassembled WGS sequence"/>
</dbReference>
<sequence length="546" mass="59125">MSVLVVIPARGGSKGIPRKSIRPVAGKPMISYAIRAALAAQGVDRVAVSTDDEEIALLSQRFGAEVLMRDASLAADQVTLDPVVVSAAAQAERRYGQQYDIVITVQPTSPLVQATDIERALALFSAHPDADTVLSVVDDRHLRWTLRDGQPVPDYAARVNRQQLPPSFRETGAIIACRRGQLQAGTRIGARIQLLEMPAERSFDIDSVADLFLCESLLARKRIVFAVVGYPAVGLGHAYRAAMLAHEMVRHELHFVCDAGSELAADYLRQFNYAVTIAPAGGLLDTIAGLQPHLVVNDILDTEADYIDGLHALGCKVVNFEDLGPGHERADLVFNALYPGRSSLPQVRCGAEYFCLRDEFLYAPHMPVHDNVARVLVTFGGVDEGNLTARVLDLVAPVCQARGIALDVVLGPGYAHQDDLRAVLARHVDARIAVTQSTKRISDHMARADVAITSGGRTVFELASLGVPTLVVCQNRRETTHTFAGSEHGVMNLGFRGDVTDAQLSQAFATLLADAALRRDMRARMQALDLSQGKARVINQMLALLD</sequence>
<dbReference type="CDD" id="cd02513">
    <property type="entry name" value="CMP-NeuAc_Synthase"/>
    <property type="match status" value="1"/>
</dbReference>
<organism evidence="1 2">
    <name type="scientific">Bordetella genomosp. 7</name>
    <dbReference type="NCBI Taxonomy" id="1416805"/>
    <lineage>
        <taxon>Bacteria</taxon>
        <taxon>Pseudomonadati</taxon>
        <taxon>Pseudomonadota</taxon>
        <taxon>Betaproteobacteria</taxon>
        <taxon>Burkholderiales</taxon>
        <taxon>Alcaligenaceae</taxon>
        <taxon>Bordetella</taxon>
    </lineage>
</organism>
<dbReference type="InterPro" id="IPR050793">
    <property type="entry name" value="CMP-NeuNAc_synthase"/>
</dbReference>
<dbReference type="InterPro" id="IPR029044">
    <property type="entry name" value="Nucleotide-diphossugar_trans"/>
</dbReference>
<dbReference type="Gene3D" id="3.40.50.2000">
    <property type="entry name" value="Glycogen Phosphorylase B"/>
    <property type="match status" value="1"/>
</dbReference>
<dbReference type="SUPFAM" id="SSF53756">
    <property type="entry name" value="UDP-Glycosyltransferase/glycogen phosphorylase"/>
    <property type="match status" value="1"/>
</dbReference>
<protein>
    <recommendedName>
        <fullName evidence="3">Acylneuraminate cytidylyltransferase</fullName>
    </recommendedName>
</protein>
<gene>
    <name evidence="1" type="ORF">CAL19_17890</name>
</gene>
<keyword evidence="2" id="KW-1185">Reference proteome</keyword>
<dbReference type="SUPFAM" id="SSF53448">
    <property type="entry name" value="Nucleotide-diphospho-sugar transferases"/>
    <property type="match status" value="1"/>
</dbReference>
<evidence type="ECO:0000313" key="1">
    <source>
        <dbReference type="EMBL" id="OZI16550.1"/>
    </source>
</evidence>
<name>A0A261QW06_9BORD</name>
<dbReference type="PANTHER" id="PTHR21485:SF3">
    <property type="entry name" value="N-ACYLNEURAMINATE CYTIDYLYLTRANSFERASE"/>
    <property type="match status" value="1"/>
</dbReference>
<accession>A0A261QW06</accession>
<dbReference type="EMBL" id="NEVK01000008">
    <property type="protein sequence ID" value="OZI16550.1"/>
    <property type="molecule type" value="Genomic_DNA"/>
</dbReference>
<dbReference type="InterPro" id="IPR003329">
    <property type="entry name" value="Cytidylyl_trans"/>
</dbReference>
<dbReference type="GO" id="GO:0008781">
    <property type="term" value="F:N-acylneuraminate cytidylyltransferase activity"/>
    <property type="evidence" value="ECO:0007669"/>
    <property type="project" value="TreeGrafter"/>
</dbReference>
<dbReference type="Gene3D" id="3.90.550.10">
    <property type="entry name" value="Spore Coat Polysaccharide Biosynthesis Protein SpsA, Chain A"/>
    <property type="match status" value="1"/>
</dbReference>
<comment type="caution">
    <text evidence="1">The sequence shown here is derived from an EMBL/GenBank/DDBJ whole genome shotgun (WGS) entry which is preliminary data.</text>
</comment>
<dbReference type="AlphaFoldDB" id="A0A261QW06"/>